<gene>
    <name evidence="2" type="ORF">SAMN02194393_03738</name>
</gene>
<name>A0A1T5M225_9FIRM</name>
<evidence type="ECO:0000313" key="2">
    <source>
        <dbReference type="EMBL" id="SKC82270.1"/>
    </source>
</evidence>
<keyword evidence="3" id="KW-1185">Reference proteome</keyword>
<evidence type="ECO:0000256" key="1">
    <source>
        <dbReference type="SAM" id="Phobius"/>
    </source>
</evidence>
<dbReference type="EMBL" id="FUZT01000009">
    <property type="protein sequence ID" value="SKC82270.1"/>
    <property type="molecule type" value="Genomic_DNA"/>
</dbReference>
<accession>A0A1T5M225</accession>
<evidence type="ECO:0000313" key="3">
    <source>
        <dbReference type="Proteomes" id="UP000190285"/>
    </source>
</evidence>
<proteinExistence type="predicted"/>
<dbReference type="AlphaFoldDB" id="A0A1T5M225"/>
<feature type="transmembrane region" description="Helical" evidence="1">
    <location>
        <begin position="39"/>
        <end position="63"/>
    </location>
</feature>
<organism evidence="2 3">
    <name type="scientific">Maledivibacter halophilus</name>
    <dbReference type="NCBI Taxonomy" id="36842"/>
    <lineage>
        <taxon>Bacteria</taxon>
        <taxon>Bacillati</taxon>
        <taxon>Bacillota</taxon>
        <taxon>Clostridia</taxon>
        <taxon>Peptostreptococcales</taxon>
        <taxon>Caminicellaceae</taxon>
        <taxon>Maledivibacter</taxon>
    </lineage>
</organism>
<keyword evidence="1" id="KW-0472">Membrane</keyword>
<reference evidence="2 3" key="1">
    <citation type="submission" date="2017-02" db="EMBL/GenBank/DDBJ databases">
        <authorList>
            <person name="Peterson S.W."/>
        </authorList>
    </citation>
    <scope>NUCLEOTIDE SEQUENCE [LARGE SCALE GENOMIC DNA]</scope>
    <source>
        <strain evidence="2 3">M1</strain>
    </source>
</reference>
<dbReference type="Proteomes" id="UP000190285">
    <property type="component" value="Unassembled WGS sequence"/>
</dbReference>
<keyword evidence="1" id="KW-1133">Transmembrane helix</keyword>
<sequence length="83" mass="9286">MSCDSLLVASSRFQVASIRGNLKSIKNMKRTMKKNHSSFLVAYAFNFLITWSMFSAKCCIMLMPSVSSLAFMLPDVPAEPMVQ</sequence>
<keyword evidence="1" id="KW-0812">Transmembrane</keyword>
<protein>
    <submittedName>
        <fullName evidence="2">Uncharacterized protein</fullName>
    </submittedName>
</protein>